<evidence type="ECO:0000259" key="14">
    <source>
        <dbReference type="PROSITE" id="PS50011"/>
    </source>
</evidence>
<evidence type="ECO:0000256" key="9">
    <source>
        <dbReference type="ARBA" id="ARBA00022840"/>
    </source>
</evidence>
<evidence type="ECO:0000256" key="7">
    <source>
        <dbReference type="ARBA" id="ARBA00022741"/>
    </source>
</evidence>
<dbReference type="PANTHER" id="PTHR24056:SF0">
    <property type="entry name" value="CYCLIN-DEPENDENT KINASE 7"/>
    <property type="match status" value="1"/>
</dbReference>
<dbReference type="SMART" id="SM00220">
    <property type="entry name" value="S_TKc"/>
    <property type="match status" value="1"/>
</dbReference>
<keyword evidence="6 15" id="KW-0808">Transferase</keyword>
<evidence type="ECO:0000313" key="16">
    <source>
        <dbReference type="Proteomes" id="UP000054498"/>
    </source>
</evidence>
<dbReference type="InterPro" id="IPR008271">
    <property type="entry name" value="Ser/Thr_kinase_AS"/>
</dbReference>
<dbReference type="InterPro" id="IPR000719">
    <property type="entry name" value="Prot_kinase_dom"/>
</dbReference>
<protein>
    <recommendedName>
        <fullName evidence="3">[RNA-polymerase]-subunit kinase</fullName>
        <ecNumber evidence="3">2.7.11.23</ecNumber>
    </recommendedName>
</protein>
<evidence type="ECO:0000256" key="5">
    <source>
        <dbReference type="ARBA" id="ARBA00022618"/>
    </source>
</evidence>
<dbReference type="RefSeq" id="XP_013891738.1">
    <property type="nucleotide sequence ID" value="XM_014036284.1"/>
</dbReference>
<dbReference type="Proteomes" id="UP000054498">
    <property type="component" value="Unassembled WGS sequence"/>
</dbReference>
<dbReference type="PROSITE" id="PS50011">
    <property type="entry name" value="PROTEIN_KINASE_DOM"/>
    <property type="match status" value="1"/>
</dbReference>
<reference evidence="15 16" key="1">
    <citation type="journal article" date="2013" name="BMC Genomics">
        <title>Reconstruction of the lipid metabolism for the microalga Monoraphidium neglectum from its genome sequence reveals characteristics suitable for biofuel production.</title>
        <authorList>
            <person name="Bogen C."/>
            <person name="Al-Dilaimi A."/>
            <person name="Albersmeier A."/>
            <person name="Wichmann J."/>
            <person name="Grundmann M."/>
            <person name="Rupp O."/>
            <person name="Lauersen K.J."/>
            <person name="Blifernez-Klassen O."/>
            <person name="Kalinowski J."/>
            <person name="Goesmann A."/>
            <person name="Mussgnug J.H."/>
            <person name="Kruse O."/>
        </authorList>
    </citation>
    <scope>NUCLEOTIDE SEQUENCE [LARGE SCALE GENOMIC DNA]</scope>
    <source>
        <strain evidence="15 16">SAG 48.87</strain>
    </source>
</reference>
<dbReference type="Gene3D" id="3.30.200.20">
    <property type="entry name" value="Phosphorylase Kinase, domain 1"/>
    <property type="match status" value="1"/>
</dbReference>
<dbReference type="GeneID" id="25732888"/>
<dbReference type="OrthoDB" id="1732493at2759"/>
<dbReference type="InterPro" id="IPR017441">
    <property type="entry name" value="Protein_kinase_ATP_BS"/>
</dbReference>
<organism evidence="15 16">
    <name type="scientific">Monoraphidium neglectum</name>
    <dbReference type="NCBI Taxonomy" id="145388"/>
    <lineage>
        <taxon>Eukaryota</taxon>
        <taxon>Viridiplantae</taxon>
        <taxon>Chlorophyta</taxon>
        <taxon>core chlorophytes</taxon>
        <taxon>Chlorophyceae</taxon>
        <taxon>CS clade</taxon>
        <taxon>Sphaeropleales</taxon>
        <taxon>Selenastraceae</taxon>
        <taxon>Monoraphidium</taxon>
    </lineage>
</organism>
<evidence type="ECO:0000256" key="12">
    <source>
        <dbReference type="PROSITE-ProRule" id="PRU10141"/>
    </source>
</evidence>
<dbReference type="STRING" id="145388.A0A0D2K9L2"/>
<dbReference type="GO" id="GO:0051301">
    <property type="term" value="P:cell division"/>
    <property type="evidence" value="ECO:0007669"/>
    <property type="project" value="UniProtKB-KW"/>
</dbReference>
<dbReference type="GO" id="GO:0070985">
    <property type="term" value="C:transcription factor TFIIK complex"/>
    <property type="evidence" value="ECO:0007669"/>
    <property type="project" value="TreeGrafter"/>
</dbReference>
<name>A0A0D2K9L2_9CHLO</name>
<keyword evidence="5" id="KW-0132">Cell division</keyword>
<evidence type="ECO:0000313" key="15">
    <source>
        <dbReference type="EMBL" id="KIY92718.1"/>
    </source>
</evidence>
<dbReference type="PROSITE" id="PS00108">
    <property type="entry name" value="PROTEIN_KINASE_ST"/>
    <property type="match status" value="1"/>
</dbReference>
<evidence type="ECO:0000256" key="8">
    <source>
        <dbReference type="ARBA" id="ARBA00022777"/>
    </source>
</evidence>
<evidence type="ECO:0000256" key="3">
    <source>
        <dbReference type="ARBA" id="ARBA00012409"/>
    </source>
</evidence>
<dbReference type="InterPro" id="IPR050108">
    <property type="entry name" value="CDK"/>
</dbReference>
<keyword evidence="9 12" id="KW-0067">ATP-binding</keyword>
<dbReference type="KEGG" id="mng:MNEG_15246"/>
<keyword evidence="11" id="KW-0131">Cell cycle</keyword>
<dbReference type="Pfam" id="PF00069">
    <property type="entry name" value="Pkinase"/>
    <property type="match status" value="1"/>
</dbReference>
<comment type="similarity">
    <text evidence="2">Belongs to the protein kinase superfamily. CMGC Ser/Thr protein kinase family. CDC2/CDKX subfamily.</text>
</comment>
<gene>
    <name evidence="15" type="ORF">MNEG_15246</name>
</gene>
<evidence type="ECO:0000256" key="11">
    <source>
        <dbReference type="ARBA" id="ARBA00023306"/>
    </source>
</evidence>
<accession>A0A0D2K9L2</accession>
<keyword evidence="7 12" id="KW-0547">Nucleotide-binding</keyword>
<dbReference type="Gene3D" id="1.10.510.10">
    <property type="entry name" value="Transferase(Phosphotransferase) domain 1"/>
    <property type="match status" value="1"/>
</dbReference>
<dbReference type="GO" id="GO:0004693">
    <property type="term" value="F:cyclin-dependent protein serine/threonine kinase activity"/>
    <property type="evidence" value="ECO:0007669"/>
    <property type="project" value="TreeGrafter"/>
</dbReference>
<evidence type="ECO:0000256" key="1">
    <source>
        <dbReference type="ARBA" id="ARBA00004123"/>
    </source>
</evidence>
<sequence>MDKYEKGVVLGHGTFGSVYKAVHKETGQVVAIKKINVGASNMGVDVTSLREIKLLKELRSPYIVRLLDVFPHKRKLTMVFEFMDSDLEALIKAKGVVLSPANIKAYLQLLLRALDHCHSHWVLHRDIKPNNMLVDGNAPCRGALAAHP</sequence>
<dbReference type="PROSITE" id="PS00107">
    <property type="entry name" value="PROTEIN_KINASE_ATP"/>
    <property type="match status" value="1"/>
</dbReference>
<evidence type="ECO:0000256" key="4">
    <source>
        <dbReference type="ARBA" id="ARBA00022527"/>
    </source>
</evidence>
<dbReference type="GO" id="GO:0005737">
    <property type="term" value="C:cytoplasm"/>
    <property type="evidence" value="ECO:0007669"/>
    <property type="project" value="TreeGrafter"/>
</dbReference>
<evidence type="ECO:0000256" key="2">
    <source>
        <dbReference type="ARBA" id="ARBA00006485"/>
    </source>
</evidence>
<evidence type="ECO:0000256" key="6">
    <source>
        <dbReference type="ARBA" id="ARBA00022679"/>
    </source>
</evidence>
<keyword evidence="16" id="KW-1185">Reference proteome</keyword>
<dbReference type="EMBL" id="KK105374">
    <property type="protein sequence ID" value="KIY92718.1"/>
    <property type="molecule type" value="Genomic_DNA"/>
</dbReference>
<dbReference type="PANTHER" id="PTHR24056">
    <property type="entry name" value="CELL DIVISION PROTEIN KINASE"/>
    <property type="match status" value="1"/>
</dbReference>
<evidence type="ECO:0000256" key="10">
    <source>
        <dbReference type="ARBA" id="ARBA00023242"/>
    </source>
</evidence>
<dbReference type="GO" id="GO:0008353">
    <property type="term" value="F:RNA polymerase II CTD heptapeptide repeat kinase activity"/>
    <property type="evidence" value="ECO:0007669"/>
    <property type="project" value="UniProtKB-EC"/>
</dbReference>
<dbReference type="AlphaFoldDB" id="A0A0D2K9L2"/>
<proteinExistence type="inferred from homology"/>
<dbReference type="InterPro" id="IPR011009">
    <property type="entry name" value="Kinase-like_dom_sf"/>
</dbReference>
<dbReference type="SUPFAM" id="SSF56112">
    <property type="entry name" value="Protein kinase-like (PK-like)"/>
    <property type="match status" value="1"/>
</dbReference>
<evidence type="ECO:0000256" key="13">
    <source>
        <dbReference type="RuleBase" id="RU000304"/>
    </source>
</evidence>
<dbReference type="EC" id="2.7.11.23" evidence="3"/>
<feature type="domain" description="Protein kinase" evidence="14">
    <location>
        <begin position="4"/>
        <end position="148"/>
    </location>
</feature>
<keyword evidence="4 13" id="KW-0723">Serine/threonine-protein kinase</keyword>
<comment type="subcellular location">
    <subcellularLocation>
        <location evidence="1">Nucleus</location>
    </subcellularLocation>
</comment>
<keyword evidence="10" id="KW-0539">Nucleus</keyword>
<dbReference type="FunFam" id="3.30.200.20:FF:000554">
    <property type="entry name" value="CMGC/CDK/CDK7 protein kinase"/>
    <property type="match status" value="1"/>
</dbReference>
<dbReference type="GO" id="GO:0045944">
    <property type="term" value="P:positive regulation of transcription by RNA polymerase II"/>
    <property type="evidence" value="ECO:0007669"/>
    <property type="project" value="TreeGrafter"/>
</dbReference>
<keyword evidence="8 15" id="KW-0418">Kinase</keyword>
<dbReference type="GO" id="GO:0005524">
    <property type="term" value="F:ATP binding"/>
    <property type="evidence" value="ECO:0007669"/>
    <property type="project" value="UniProtKB-UniRule"/>
</dbReference>
<feature type="binding site" evidence="12">
    <location>
        <position position="34"/>
    </location>
    <ligand>
        <name>ATP</name>
        <dbReference type="ChEBI" id="CHEBI:30616"/>
    </ligand>
</feature>